<reference evidence="1 2" key="1">
    <citation type="submission" date="2020-03" db="EMBL/GenBank/DDBJ databases">
        <authorList>
            <person name="Sun Q."/>
        </authorList>
    </citation>
    <scope>NUCLEOTIDE SEQUENCE [LARGE SCALE GENOMIC DNA]</scope>
    <source>
        <strain evidence="1 2">KACC 21451</strain>
    </source>
</reference>
<name>A0A846TN83_9BACI</name>
<dbReference type="RefSeq" id="WP_167830440.1">
    <property type="nucleotide sequence ID" value="NZ_JAAVUM010000001.1"/>
</dbReference>
<dbReference type="AlphaFoldDB" id="A0A846TN83"/>
<accession>A0A846TN83</accession>
<proteinExistence type="predicted"/>
<evidence type="ECO:0000313" key="1">
    <source>
        <dbReference type="EMBL" id="NKE03901.1"/>
    </source>
</evidence>
<organism evidence="1 2">
    <name type="scientific">Mesobacillus selenatarsenatis</name>
    <dbReference type="NCBI Taxonomy" id="388741"/>
    <lineage>
        <taxon>Bacteria</taxon>
        <taxon>Bacillati</taxon>
        <taxon>Bacillota</taxon>
        <taxon>Bacilli</taxon>
        <taxon>Bacillales</taxon>
        <taxon>Bacillaceae</taxon>
        <taxon>Mesobacillus</taxon>
    </lineage>
</organism>
<evidence type="ECO:0000313" key="2">
    <source>
        <dbReference type="Proteomes" id="UP000587942"/>
    </source>
</evidence>
<protein>
    <submittedName>
        <fullName evidence="1">Uncharacterized protein</fullName>
    </submittedName>
</protein>
<dbReference type="EMBL" id="JAAVUM010000001">
    <property type="protein sequence ID" value="NKE03901.1"/>
    <property type="molecule type" value="Genomic_DNA"/>
</dbReference>
<comment type="caution">
    <text evidence="1">The sequence shown here is derived from an EMBL/GenBank/DDBJ whole genome shotgun (WGS) entry which is preliminary data.</text>
</comment>
<gene>
    <name evidence="1" type="ORF">GWK17_00185</name>
</gene>
<sequence length="108" mass="12794">MHKLKELYRSLQFRLFRIQHKDSGWTSFAPLEIVPEYKVDSENGLVTGVVKHNERVYLTVIVDVHNKKTVTKGSLRKIRKYTHPFKKHHYIDMIKGEAECLLEEQTSR</sequence>
<dbReference type="Proteomes" id="UP000587942">
    <property type="component" value="Unassembled WGS sequence"/>
</dbReference>